<dbReference type="EMBL" id="JBBXJM010000004">
    <property type="protein sequence ID" value="KAL1407972.1"/>
    <property type="molecule type" value="Genomic_DNA"/>
</dbReference>
<protein>
    <recommendedName>
        <fullName evidence="3">ADP-ribosylglycohydrolase family protein</fullName>
    </recommendedName>
</protein>
<dbReference type="RefSeq" id="XP_069207916.1">
    <property type="nucleotide sequence ID" value="XM_069353274.1"/>
</dbReference>
<organism evidence="1 2">
    <name type="scientific">Vanrija albida</name>
    <dbReference type="NCBI Taxonomy" id="181172"/>
    <lineage>
        <taxon>Eukaryota</taxon>
        <taxon>Fungi</taxon>
        <taxon>Dikarya</taxon>
        <taxon>Basidiomycota</taxon>
        <taxon>Agaricomycotina</taxon>
        <taxon>Tremellomycetes</taxon>
        <taxon>Trichosporonales</taxon>
        <taxon>Trichosporonaceae</taxon>
        <taxon>Vanrija</taxon>
    </lineage>
</organism>
<proteinExistence type="predicted"/>
<name>A0ABR3Q085_9TREE</name>
<evidence type="ECO:0008006" key="3">
    <source>
        <dbReference type="Google" id="ProtNLM"/>
    </source>
</evidence>
<dbReference type="SUPFAM" id="SSF101478">
    <property type="entry name" value="ADP-ribosylglycohydrolase"/>
    <property type="match status" value="1"/>
</dbReference>
<accession>A0ABR3Q085</accession>
<dbReference type="GeneID" id="95985812"/>
<reference evidence="1 2" key="1">
    <citation type="submission" date="2023-08" db="EMBL/GenBank/DDBJ databases">
        <title>Annotated Genome Sequence of Vanrija albida AlHP1.</title>
        <authorList>
            <person name="Herzog R."/>
        </authorList>
    </citation>
    <scope>NUCLEOTIDE SEQUENCE [LARGE SCALE GENOMIC DNA]</scope>
    <source>
        <strain evidence="1 2">AlHP1</strain>
    </source>
</reference>
<dbReference type="Pfam" id="PF03747">
    <property type="entry name" value="ADP_ribosyl_GH"/>
    <property type="match status" value="1"/>
</dbReference>
<dbReference type="InterPro" id="IPR005502">
    <property type="entry name" value="Ribosyl_crysJ1"/>
</dbReference>
<gene>
    <name evidence="1" type="ORF">Q8F55_004769</name>
</gene>
<dbReference type="InterPro" id="IPR036705">
    <property type="entry name" value="Ribosyl_crysJ1_sf"/>
</dbReference>
<evidence type="ECO:0000313" key="2">
    <source>
        <dbReference type="Proteomes" id="UP001565368"/>
    </source>
</evidence>
<dbReference type="Proteomes" id="UP001565368">
    <property type="component" value="Unassembled WGS sequence"/>
</dbReference>
<evidence type="ECO:0000313" key="1">
    <source>
        <dbReference type="EMBL" id="KAL1407972.1"/>
    </source>
</evidence>
<sequence>MVTTIAPPALPADYVERVYAGVLGKLIGVYLGRPFENWTHQRILAELGHIKYYVHEQLNLPLVVTDDDVAGTFAFVRALEEHGVRPDLSSEDIGKTWLNQVVEGKSIFWWGGRGISTEHTAFLNLKDGIPGPDSGSIATNGTTVAEQIGAQIFIDAWALVAPGKPALAAQLADAAGKVSHDGESVYAAKLWAAMEAEAFLSSDIDHLLDVGLSFIPADSTIARVIAQVRAWVKEDGDDNWLVTRQRIEDNFGYDKFGGTCHVVPNHAIMVLSILTARNDFSRSMEIINTCGWDTDCNAGNVACLMAIIVGLDGLSKDVDWRGPIADRALISTADNGYAVNNAARITLDIANLGRQLAGKPRLPAPKGGAQYHFTLPGSMQGFRLYGEGNSGKIYQAVDGEYGPALAIEADGRVELTTTTGMPKELTTFKSGYQFTNSPLVYTGQTLRAMLRAEAPVDAKFRIYAYDADDEAYPIDSDISLTLDGSTQVLEWKIPAIEGSQPIVEAGLVVTGKGKVWLDSFGWVGQPDLTLIRPKVKEFPPRTATMWDNAWIAAVDVFRAYAEKTVFIAQNNGHGLLSYGTREWTDYRVTVPDLTLKLGSPAGVAIRVQGLRRFYAFVFEEAQGEKVVSLVKQYDEKRTVLASTPFDWAVDTPYEVVLEARGAELKGSVGGAVLSASDDAFDGGALGFVVTTGALAAGSVRVQPA</sequence>
<comment type="caution">
    <text evidence="1">The sequence shown here is derived from an EMBL/GenBank/DDBJ whole genome shotgun (WGS) entry which is preliminary data.</text>
</comment>
<dbReference type="Gene3D" id="2.60.120.560">
    <property type="entry name" value="Exo-inulinase, domain 1"/>
    <property type="match status" value="1"/>
</dbReference>
<keyword evidence="2" id="KW-1185">Reference proteome</keyword>
<dbReference type="Gene3D" id="1.10.4080.10">
    <property type="entry name" value="ADP-ribosylation/Crystallin J1"/>
    <property type="match status" value="1"/>
</dbReference>